<evidence type="ECO:0000313" key="2">
    <source>
        <dbReference type="Proteomes" id="UP000004371"/>
    </source>
</evidence>
<organism evidence="1 2">
    <name type="scientific">Vibrio brasiliensis LMG 20546</name>
    <dbReference type="NCBI Taxonomy" id="945543"/>
    <lineage>
        <taxon>Bacteria</taxon>
        <taxon>Pseudomonadati</taxon>
        <taxon>Pseudomonadota</taxon>
        <taxon>Gammaproteobacteria</taxon>
        <taxon>Vibrionales</taxon>
        <taxon>Vibrionaceae</taxon>
        <taxon>Vibrio</taxon>
        <taxon>Vibrio oreintalis group</taxon>
    </lineage>
</organism>
<gene>
    <name evidence="1" type="ORF">VIBR0546_16441</name>
</gene>
<dbReference type="EMBL" id="AEVS01000111">
    <property type="protein sequence ID" value="EGA63700.1"/>
    <property type="molecule type" value="Genomic_DNA"/>
</dbReference>
<dbReference type="SUPFAM" id="SSF53756">
    <property type="entry name" value="UDP-Glycosyltransferase/glycogen phosphorylase"/>
    <property type="match status" value="1"/>
</dbReference>
<evidence type="ECO:0000313" key="1">
    <source>
        <dbReference type="EMBL" id="EGA63700.1"/>
    </source>
</evidence>
<dbReference type="RefSeq" id="WP_006881459.1">
    <property type="nucleotide sequence ID" value="NZ_AEVS01000111.1"/>
</dbReference>
<dbReference type="OrthoDB" id="9782449at2"/>
<dbReference type="STRING" id="945543.VIBR0546_16441"/>
<dbReference type="Pfam" id="PF05159">
    <property type="entry name" value="Capsule_synth"/>
    <property type="match status" value="1"/>
</dbReference>
<proteinExistence type="predicted"/>
<dbReference type="eggNOG" id="COG3562">
    <property type="taxonomic scope" value="Bacteria"/>
</dbReference>
<dbReference type="Gene3D" id="3.40.50.2000">
    <property type="entry name" value="Glycogen Phosphorylase B"/>
    <property type="match status" value="1"/>
</dbReference>
<keyword evidence="2" id="KW-1185">Reference proteome</keyword>
<dbReference type="InterPro" id="IPR007833">
    <property type="entry name" value="Capsule_polysaccharide_synth"/>
</dbReference>
<accession>E8M048</accession>
<dbReference type="GO" id="GO:0015774">
    <property type="term" value="P:polysaccharide transport"/>
    <property type="evidence" value="ECO:0007669"/>
    <property type="project" value="InterPro"/>
</dbReference>
<dbReference type="AlphaFoldDB" id="E8M048"/>
<protein>
    <recommendedName>
        <fullName evidence="3">Capsule polysaccharide biosynthesis protein</fullName>
    </recommendedName>
</protein>
<name>E8M048_9VIBR</name>
<sequence>MKKVFFILDWDFSYLWSDIAFRLKSDIYADEEINALVVGKKYFLELSDGTIKHPFNKIYSLDEFYESHIYSNMTYEGLDERIRELEEKYGDETLWKFVWGDRRHIKDGYENNLVQVAKFFDYFENLYVNEKPDVIVTNAFASMPHLISYYVATELGIKVIHGTKMRMALFNYTYWSENYYGSLVPYKPVKPEMFHKAKELLSQFRQTQEISQRDKDVIVQKESIGKEHLKRFFNYSYHYYVTKKYSGHSKPNPFKKLFVEEAIPRMKRFYYKKYFKWDNADLSSKYVYFPLQVQPEATTMTYAHFYMNQLSSLEALSKSVPMGYKIYVKEHPGMLGKNPYSFYKALRKLPNVKIIAMNLDSYDVMKKASLIATISGTTGLEATLLKKPVITMGKVFYNDCKLVKHIGDTAITQWPKVIKEYLDDYRCNDNDILDFLALYFSNSTECMIAEPLETGWDVVMPEKNLESIYLGLSEYLSSN</sequence>
<reference evidence="1 2" key="1">
    <citation type="journal article" date="2012" name="Int. J. Syst. Evol. Microbiol.">
        <title>Vibrio caribbeanicus sp. nov., isolated from the marine sponge Scleritoderma cyanea.</title>
        <authorList>
            <person name="Hoffmann M."/>
            <person name="Monday S.R."/>
            <person name="Allard M.W."/>
            <person name="Strain E.A."/>
            <person name="Whittaker P."/>
            <person name="Naum M."/>
            <person name="McCarthy P.J."/>
            <person name="Lopez J.V."/>
            <person name="Fischer M."/>
            <person name="Brown E.W."/>
        </authorList>
    </citation>
    <scope>NUCLEOTIDE SEQUENCE [LARGE SCALE GENOMIC DNA]</scope>
    <source>
        <strain evidence="1 2">LMG 20546</strain>
    </source>
</reference>
<comment type="caution">
    <text evidence="1">The sequence shown here is derived from an EMBL/GenBank/DDBJ whole genome shotgun (WGS) entry which is preliminary data.</text>
</comment>
<evidence type="ECO:0008006" key="3">
    <source>
        <dbReference type="Google" id="ProtNLM"/>
    </source>
</evidence>
<dbReference type="GO" id="GO:0000271">
    <property type="term" value="P:polysaccharide biosynthetic process"/>
    <property type="evidence" value="ECO:0007669"/>
    <property type="project" value="InterPro"/>
</dbReference>
<dbReference type="Proteomes" id="UP000004371">
    <property type="component" value="Unassembled WGS sequence"/>
</dbReference>